<dbReference type="GeneID" id="18827251"/>
<evidence type="ECO:0000313" key="2">
    <source>
        <dbReference type="Proteomes" id="UP000008493"/>
    </source>
</evidence>
<dbReference type="Proteomes" id="UP000008493">
    <property type="component" value="Unassembled WGS sequence"/>
</dbReference>
<organism evidence="1 2">
    <name type="scientific">Agaricus bisporus var. burnettii (strain JB137-S8 / ATCC MYA-4627 / FGSC 10392)</name>
    <name type="common">White button mushroom</name>
    <dbReference type="NCBI Taxonomy" id="597362"/>
    <lineage>
        <taxon>Eukaryota</taxon>
        <taxon>Fungi</taxon>
        <taxon>Dikarya</taxon>
        <taxon>Basidiomycota</taxon>
        <taxon>Agaricomycotina</taxon>
        <taxon>Agaricomycetes</taxon>
        <taxon>Agaricomycetidae</taxon>
        <taxon>Agaricales</taxon>
        <taxon>Agaricineae</taxon>
        <taxon>Agaricaceae</taxon>
        <taxon>Agaricus</taxon>
    </lineage>
</organism>
<dbReference type="RefSeq" id="XP_007332173.1">
    <property type="nucleotide sequence ID" value="XM_007332111.1"/>
</dbReference>
<dbReference type="InParanoid" id="K5WPC9"/>
<evidence type="ECO:0000313" key="1">
    <source>
        <dbReference type="EMBL" id="EKM77176.1"/>
    </source>
</evidence>
<dbReference type="KEGG" id="abp:AGABI1DRAFT130592"/>
<gene>
    <name evidence="1" type="ORF">AGABI1DRAFT_130592</name>
</gene>
<dbReference type="HOGENOM" id="CLU_1250338_0_0_1"/>
<reference evidence="2" key="1">
    <citation type="journal article" date="2012" name="Proc. Natl. Acad. Sci. U.S.A.">
        <title>Genome sequence of the button mushroom Agaricus bisporus reveals mechanisms governing adaptation to a humic-rich ecological niche.</title>
        <authorList>
            <person name="Morin E."/>
            <person name="Kohler A."/>
            <person name="Baker A.R."/>
            <person name="Foulongne-Oriol M."/>
            <person name="Lombard V."/>
            <person name="Nagy L.G."/>
            <person name="Ohm R.A."/>
            <person name="Patyshakuliyeva A."/>
            <person name="Brun A."/>
            <person name="Aerts A.L."/>
            <person name="Bailey A.M."/>
            <person name="Billette C."/>
            <person name="Coutinho P.M."/>
            <person name="Deakin G."/>
            <person name="Doddapaneni H."/>
            <person name="Floudas D."/>
            <person name="Grimwood J."/>
            <person name="Hilden K."/>
            <person name="Kuees U."/>
            <person name="LaButti K.M."/>
            <person name="Lapidus A."/>
            <person name="Lindquist E.A."/>
            <person name="Lucas S.M."/>
            <person name="Murat C."/>
            <person name="Riley R.W."/>
            <person name="Salamov A.A."/>
            <person name="Schmutz J."/>
            <person name="Subramanian V."/>
            <person name="Woesten H.A.B."/>
            <person name="Xu J."/>
            <person name="Eastwood D.C."/>
            <person name="Foster G.D."/>
            <person name="Sonnenberg A.S."/>
            <person name="Cullen D."/>
            <person name="de Vries R.P."/>
            <person name="Lundell T."/>
            <person name="Hibbett D.S."/>
            <person name="Henrissat B."/>
            <person name="Burton K.S."/>
            <person name="Kerrigan R.W."/>
            <person name="Challen M.P."/>
            <person name="Grigoriev I.V."/>
            <person name="Martin F."/>
        </authorList>
    </citation>
    <scope>NUCLEOTIDE SEQUENCE [LARGE SCALE GENOMIC DNA]</scope>
    <source>
        <strain evidence="2">JB137-S8 / ATCC MYA-4627 / FGSC 10392</strain>
    </source>
</reference>
<sequence length="221" mass="25134">MCTALNGSYLVQAWNLEEDLSNTQFGVYDYRQTLSCGDYLISESDERPIVVIVFENDMEFIHKDIFAMSDIESRSLLICEIGPAASLNLLHRVDVYTPLWSAVRWAPGASIITTMNVDRTELRGVVIPHDSSNPPTIVVLGRYKGKKSSECRLGTRLFVTTKGKVHNIFRYDWDFNSPVNHERALTPCQVKFSVDLHPFDEDIGRFLAYTNGMQLIIYGFI</sequence>
<dbReference type="AlphaFoldDB" id="K5WPC9"/>
<keyword evidence="2" id="KW-1185">Reference proteome</keyword>
<dbReference type="OrthoDB" id="3068592at2759"/>
<protein>
    <submittedName>
        <fullName evidence="1">Uncharacterized protein</fullName>
    </submittedName>
</protein>
<proteinExistence type="predicted"/>
<name>K5WPC9_AGABU</name>
<accession>K5WPC9</accession>
<dbReference type="EMBL" id="JH971397">
    <property type="protein sequence ID" value="EKM77176.1"/>
    <property type="molecule type" value="Genomic_DNA"/>
</dbReference>